<accession>A0A2N5RXP1</accession>
<reference evidence="1 2" key="1">
    <citation type="submission" date="2017-11" db="EMBL/GenBank/DDBJ databases">
        <title>De novo assembly and phasing of dikaryotic genomes from two isolates of Puccinia coronata f. sp. avenae, the causal agent of oat crown rust.</title>
        <authorList>
            <person name="Miller M.E."/>
            <person name="Zhang Y."/>
            <person name="Omidvar V."/>
            <person name="Sperschneider J."/>
            <person name="Schwessinger B."/>
            <person name="Raley C."/>
            <person name="Palmer J.M."/>
            <person name="Garnica D."/>
            <person name="Upadhyaya N."/>
            <person name="Rathjen J."/>
            <person name="Taylor J.M."/>
            <person name="Park R.F."/>
            <person name="Dodds P.N."/>
            <person name="Hirsch C.D."/>
            <person name="Kianian S.F."/>
            <person name="Figueroa M."/>
        </authorList>
    </citation>
    <scope>NUCLEOTIDE SEQUENCE [LARGE SCALE GENOMIC DNA]</scope>
    <source>
        <strain evidence="1">12SD80</strain>
    </source>
</reference>
<dbReference type="EMBL" id="PGCI01001296">
    <property type="protein sequence ID" value="PLW05757.1"/>
    <property type="molecule type" value="Genomic_DNA"/>
</dbReference>
<dbReference type="AlphaFoldDB" id="A0A2N5RXP1"/>
<name>A0A2N5RXP1_9BASI</name>
<evidence type="ECO:0000313" key="2">
    <source>
        <dbReference type="Proteomes" id="UP000235392"/>
    </source>
</evidence>
<comment type="caution">
    <text evidence="1">The sequence shown here is derived from an EMBL/GenBank/DDBJ whole genome shotgun (WGS) entry which is preliminary data.</text>
</comment>
<dbReference type="Proteomes" id="UP000235392">
    <property type="component" value="Unassembled WGS sequence"/>
</dbReference>
<sequence length="502" mass="57420">MVAPSLGAGAPTHALTQLVFGGDLITLVHRRSPSQFHWSDQRSLSWSDERPFGPVVYPNTTCEATLHPRGFPESVFSNSVELPQDPSRPPVERLFHHSPADCSSRPFIPGQEHSLKISWPEYLLENPDPSPHYTYDDMALRSGPDSPKFSYTEIPQLHGYQPASSSHGFDPDQFNAYPHPSSSSTFSDHHYDLPTNEYVSTGDRDMGEQHGNLQSDIGARAGVPIPSTDVAWISTLAFPTRKKLDRLIEDDWGLEKIRRNKFHLSKIEPLKTVPTAKETLKLLLREIDTRNKQFLMLFTPASGDHSEFLLILTLHSNYPLMKTENLSLLEWFHLQILALPRLKHLHGSSALSSLLEKLIEHLKIDWSRPELTVPHWQPQVRESKITAERGSSLLTTASIAEASRTALALQILETYYKLLNPDKWSELFTLDKHFTETFTRMKSREQNGAARRWDPEKYAVLTPLPWKEPHRFHRNSHVLQVLKDFRRTYTSKELKINMLNAR</sequence>
<evidence type="ECO:0000313" key="1">
    <source>
        <dbReference type="EMBL" id="PLW05757.1"/>
    </source>
</evidence>
<proteinExistence type="predicted"/>
<protein>
    <submittedName>
        <fullName evidence="1">Uncharacterized protein</fullName>
    </submittedName>
</protein>
<gene>
    <name evidence="1" type="ORF">PCASD_25945</name>
</gene>
<organism evidence="1 2">
    <name type="scientific">Puccinia coronata f. sp. avenae</name>
    <dbReference type="NCBI Taxonomy" id="200324"/>
    <lineage>
        <taxon>Eukaryota</taxon>
        <taxon>Fungi</taxon>
        <taxon>Dikarya</taxon>
        <taxon>Basidiomycota</taxon>
        <taxon>Pucciniomycotina</taxon>
        <taxon>Pucciniomycetes</taxon>
        <taxon>Pucciniales</taxon>
        <taxon>Pucciniaceae</taxon>
        <taxon>Puccinia</taxon>
    </lineage>
</organism>